<evidence type="ECO:0000313" key="4">
    <source>
        <dbReference type="Proteomes" id="UP001049176"/>
    </source>
</evidence>
<keyword evidence="2" id="KW-1133">Transmembrane helix</keyword>
<keyword evidence="4" id="KW-1185">Reference proteome</keyword>
<evidence type="ECO:0000313" key="3">
    <source>
        <dbReference type="EMBL" id="KAG7091461.1"/>
    </source>
</evidence>
<dbReference type="AlphaFoldDB" id="A0A9P7RYF0"/>
<accession>A0A9P7RYF0</accession>
<reference evidence="3" key="1">
    <citation type="journal article" date="2021" name="Genome Biol. Evol.">
        <title>The assembled and annotated genome of the fairy-ring fungus Marasmius oreades.</title>
        <authorList>
            <person name="Hiltunen M."/>
            <person name="Ament-Velasquez S.L."/>
            <person name="Johannesson H."/>
        </authorList>
    </citation>
    <scope>NUCLEOTIDE SEQUENCE</scope>
    <source>
        <strain evidence="3">03SP1</strain>
    </source>
</reference>
<proteinExistence type="predicted"/>
<dbReference type="OrthoDB" id="2113294at2759"/>
<dbReference type="GeneID" id="66079569"/>
<dbReference type="EMBL" id="CM032186">
    <property type="protein sequence ID" value="KAG7091461.1"/>
    <property type="molecule type" value="Genomic_DNA"/>
</dbReference>
<sequence length="529" mass="60270">MSVLPLVSKRPVRRDWYRRIIGILILGVVLGFVLYHGGSELQRYRVVSFNPPETDTSYVDPSSSPALNFSLESSHSVSTADPTTTSSPPKPTTVDNNHVTYAILPPLDQEEIETTRESHLGRIDEVIAGEIENFRNWNVKQLEALKKYWLEVENAQPKVVLSTYGYVPCAMTVCSTTGEVIWLESLINSFRENNQFLLYTEYENLGKMYKKYGDVVTHVWSTDNHVIWCFNDTISCIQSTENPDGIPPWKLFTFTFWGSPRGWQNFLAPPEPWSFNPLGGEWNLVPYRMPDQHFYLGYHYTGCQDLPFIPHSERKDQVLILAKRSEYFHRWTFLEPSVWPVIKNKTGYNLISVSNSEEGYPVPEALTLIGPMERHAYDVLLGSAKALLGIGRPRVSPSPFASLCRGVPVILPYKGTKCPAQPGDSTWCGDHQHGPAADIGPPYVYTVNSEGPIDDIVETIMTAVNTPIEPYTPPDMTKEALTQRIQDYFSVDWKAYSEQKMRSSDWSGFKTQTFLYRWLEKYPVMPQKP</sequence>
<feature type="transmembrane region" description="Helical" evidence="2">
    <location>
        <begin position="20"/>
        <end position="38"/>
    </location>
</feature>
<feature type="region of interest" description="Disordered" evidence="1">
    <location>
        <begin position="71"/>
        <end position="95"/>
    </location>
</feature>
<gene>
    <name evidence="3" type="ORF">E1B28_010493</name>
</gene>
<comment type="caution">
    <text evidence="3">The sequence shown here is derived from an EMBL/GenBank/DDBJ whole genome shotgun (WGS) entry which is preliminary data.</text>
</comment>
<evidence type="ECO:0000256" key="1">
    <source>
        <dbReference type="SAM" id="MobiDB-lite"/>
    </source>
</evidence>
<evidence type="ECO:0000256" key="2">
    <source>
        <dbReference type="SAM" id="Phobius"/>
    </source>
</evidence>
<dbReference type="Proteomes" id="UP001049176">
    <property type="component" value="Chromosome 6"/>
</dbReference>
<organism evidence="3 4">
    <name type="scientific">Marasmius oreades</name>
    <name type="common">fairy-ring Marasmius</name>
    <dbReference type="NCBI Taxonomy" id="181124"/>
    <lineage>
        <taxon>Eukaryota</taxon>
        <taxon>Fungi</taxon>
        <taxon>Dikarya</taxon>
        <taxon>Basidiomycota</taxon>
        <taxon>Agaricomycotina</taxon>
        <taxon>Agaricomycetes</taxon>
        <taxon>Agaricomycetidae</taxon>
        <taxon>Agaricales</taxon>
        <taxon>Marasmiineae</taxon>
        <taxon>Marasmiaceae</taxon>
        <taxon>Marasmius</taxon>
    </lineage>
</organism>
<dbReference type="KEGG" id="more:E1B28_010493"/>
<keyword evidence="2" id="KW-0472">Membrane</keyword>
<name>A0A9P7RYF0_9AGAR</name>
<dbReference type="RefSeq" id="XP_043007931.1">
    <property type="nucleotide sequence ID" value="XM_043155463.1"/>
</dbReference>
<keyword evidence="2" id="KW-0812">Transmembrane</keyword>
<feature type="compositionally biased region" description="Low complexity" evidence="1">
    <location>
        <begin position="76"/>
        <end position="87"/>
    </location>
</feature>
<protein>
    <submittedName>
        <fullName evidence="3">Uncharacterized protein</fullName>
    </submittedName>
</protein>